<evidence type="ECO:0000313" key="2">
    <source>
        <dbReference type="EMBL" id="RWR91872.1"/>
    </source>
</evidence>
<feature type="region of interest" description="Disordered" evidence="1">
    <location>
        <begin position="133"/>
        <end position="156"/>
    </location>
</feature>
<reference evidence="2 3" key="1">
    <citation type="journal article" date="2019" name="Nat. Plants">
        <title>Stout camphor tree genome fills gaps in understanding of flowering plant genome evolution.</title>
        <authorList>
            <person name="Chaw S.M."/>
            <person name="Liu Y.C."/>
            <person name="Wu Y.W."/>
            <person name="Wang H.Y."/>
            <person name="Lin C.I."/>
            <person name="Wu C.S."/>
            <person name="Ke H.M."/>
            <person name="Chang L.Y."/>
            <person name="Hsu C.Y."/>
            <person name="Yang H.T."/>
            <person name="Sudianto E."/>
            <person name="Hsu M.H."/>
            <person name="Wu K.P."/>
            <person name="Wang L.N."/>
            <person name="Leebens-Mack J.H."/>
            <person name="Tsai I.J."/>
        </authorList>
    </citation>
    <scope>NUCLEOTIDE SEQUENCE [LARGE SCALE GENOMIC DNA]</scope>
    <source>
        <strain evidence="3">cv. Chaw 1501</strain>
        <tissue evidence="2">Young leaves</tissue>
    </source>
</reference>
<dbReference type="GO" id="GO:0032259">
    <property type="term" value="P:methylation"/>
    <property type="evidence" value="ECO:0007669"/>
    <property type="project" value="UniProtKB-KW"/>
</dbReference>
<proteinExistence type="predicted"/>
<sequence length="228" mass="25768">MLGVTVIWGWVNFVEQCHLMIQLTPPTKELFPSNVGMLGCCRLLRLRRGQCKFILAHIPRAKMMDAIAVDEAIWHGMEISEVDETRLDKRRIELVSRWAPHRSESFAGIVAAVACRRRRKVAAACRPVVRGRGSGRTVGCRSSGSETEQRRRRGGPGLVEVPGWSRLTRPIRAVKPDLTRLTVDDCFRDILTIRSLIGDPFVPTDSLRADLRGCGRRWAVQRSMKEID</sequence>
<dbReference type="EMBL" id="QPKB01000009">
    <property type="protein sequence ID" value="RWR91872.1"/>
    <property type="molecule type" value="Genomic_DNA"/>
</dbReference>
<organism evidence="2 3">
    <name type="scientific">Cinnamomum micranthum f. kanehirae</name>
    <dbReference type="NCBI Taxonomy" id="337451"/>
    <lineage>
        <taxon>Eukaryota</taxon>
        <taxon>Viridiplantae</taxon>
        <taxon>Streptophyta</taxon>
        <taxon>Embryophyta</taxon>
        <taxon>Tracheophyta</taxon>
        <taxon>Spermatophyta</taxon>
        <taxon>Magnoliopsida</taxon>
        <taxon>Magnoliidae</taxon>
        <taxon>Laurales</taxon>
        <taxon>Lauraceae</taxon>
        <taxon>Cinnamomum</taxon>
    </lineage>
</organism>
<keyword evidence="2" id="KW-0808">Transferase</keyword>
<dbReference type="GO" id="GO:0008168">
    <property type="term" value="F:methyltransferase activity"/>
    <property type="evidence" value="ECO:0007669"/>
    <property type="project" value="UniProtKB-KW"/>
</dbReference>
<evidence type="ECO:0000256" key="1">
    <source>
        <dbReference type="SAM" id="MobiDB-lite"/>
    </source>
</evidence>
<evidence type="ECO:0000313" key="3">
    <source>
        <dbReference type="Proteomes" id="UP000283530"/>
    </source>
</evidence>
<accession>A0A3S3NBJ2</accession>
<feature type="compositionally biased region" description="Low complexity" evidence="1">
    <location>
        <begin position="133"/>
        <end position="145"/>
    </location>
</feature>
<keyword evidence="2" id="KW-0489">Methyltransferase</keyword>
<gene>
    <name evidence="2" type="ORF">CKAN_02104900</name>
</gene>
<comment type="caution">
    <text evidence="2">The sequence shown here is derived from an EMBL/GenBank/DDBJ whole genome shotgun (WGS) entry which is preliminary data.</text>
</comment>
<name>A0A3S3NBJ2_9MAGN</name>
<keyword evidence="3" id="KW-1185">Reference proteome</keyword>
<protein>
    <submittedName>
        <fullName evidence="2">Protein N-lysine methyltransferase METTL21A</fullName>
    </submittedName>
</protein>
<dbReference type="AlphaFoldDB" id="A0A3S3NBJ2"/>
<dbReference type="Proteomes" id="UP000283530">
    <property type="component" value="Unassembled WGS sequence"/>
</dbReference>